<dbReference type="Proteomes" id="UP000887563">
    <property type="component" value="Unplaced"/>
</dbReference>
<sequence length="237" mass="25311">MGWSADGNCGAMVNCLSLNHKCFGTQCCKPTGPGAGGAGTCPVWTKVDGSCRIGGFCYDPREACIGSVCCEVLSGDPNNPNYNPASQPGTNPGTFPGYYPPGQQFPPQTYYPPQQQYNQPPVIIVINNPGSGAGYSYNIPPNYGTGYLIPPNYGNQPLMNNYPPSYNNFPPNNYPVNNRPVCTVDQSDCQFMSLAQCASPIIAQNCACKCSAYTPYNNYGYGGYGNMPMYGNMPGGK</sequence>
<name>A0A914KLE9_MELIC</name>
<evidence type="ECO:0000313" key="1">
    <source>
        <dbReference type="Proteomes" id="UP000887563"/>
    </source>
</evidence>
<keyword evidence="1" id="KW-1185">Reference proteome</keyword>
<accession>A0A914KLE9</accession>
<reference evidence="2" key="1">
    <citation type="submission" date="2022-11" db="UniProtKB">
        <authorList>
            <consortium name="WormBaseParasite"/>
        </authorList>
    </citation>
    <scope>IDENTIFICATION</scope>
</reference>
<dbReference type="WBParaSite" id="Minc3s00023g01483">
    <property type="protein sequence ID" value="Minc3s00023g01483"/>
    <property type="gene ID" value="Minc3s00023g01483"/>
</dbReference>
<protein>
    <submittedName>
        <fullName evidence="2">Uncharacterized protein</fullName>
    </submittedName>
</protein>
<proteinExistence type="predicted"/>
<evidence type="ECO:0000313" key="2">
    <source>
        <dbReference type="WBParaSite" id="Minc3s00023g01483"/>
    </source>
</evidence>
<organism evidence="1 2">
    <name type="scientific">Meloidogyne incognita</name>
    <name type="common">Southern root-knot nematode worm</name>
    <name type="synonym">Oxyuris incognita</name>
    <dbReference type="NCBI Taxonomy" id="6306"/>
    <lineage>
        <taxon>Eukaryota</taxon>
        <taxon>Metazoa</taxon>
        <taxon>Ecdysozoa</taxon>
        <taxon>Nematoda</taxon>
        <taxon>Chromadorea</taxon>
        <taxon>Rhabditida</taxon>
        <taxon>Tylenchina</taxon>
        <taxon>Tylenchomorpha</taxon>
        <taxon>Tylenchoidea</taxon>
        <taxon>Meloidogynidae</taxon>
        <taxon>Meloidogyninae</taxon>
        <taxon>Meloidogyne</taxon>
        <taxon>Meloidogyne incognita group</taxon>
    </lineage>
</organism>
<dbReference type="AlphaFoldDB" id="A0A914KLE9"/>